<feature type="compositionally biased region" description="Acidic residues" evidence="2">
    <location>
        <begin position="74"/>
        <end position="85"/>
    </location>
</feature>
<dbReference type="Gene3D" id="1.10.260.40">
    <property type="entry name" value="lambda repressor-like DNA-binding domains"/>
    <property type="match status" value="1"/>
</dbReference>
<evidence type="ECO:0000313" key="5">
    <source>
        <dbReference type="EMBL" id="MSS88409.1"/>
    </source>
</evidence>
<dbReference type="PANTHER" id="PTHR46558">
    <property type="entry name" value="TRACRIPTIONAL REGULATORY PROTEIN-RELATED-RELATED"/>
    <property type="match status" value="1"/>
</dbReference>
<accession>A0A6N7VZH8</accession>
<keyword evidence="1" id="KW-0238">DNA-binding</keyword>
<dbReference type="PROSITE" id="PS50943">
    <property type="entry name" value="HTH_CROC1"/>
    <property type="match status" value="1"/>
</dbReference>
<keyword evidence="3" id="KW-0472">Membrane</keyword>
<gene>
    <name evidence="5" type="ORF">FYJ45_08910</name>
</gene>
<dbReference type="RefSeq" id="WP_154464329.1">
    <property type="nucleotide sequence ID" value="NZ_JAXDZL010000005.1"/>
</dbReference>
<proteinExistence type="predicted"/>
<dbReference type="EMBL" id="VUMI01000011">
    <property type="protein sequence ID" value="MSS88409.1"/>
    <property type="molecule type" value="Genomic_DNA"/>
</dbReference>
<keyword evidence="3" id="KW-1133">Transmembrane helix</keyword>
<dbReference type="Pfam" id="PF01381">
    <property type="entry name" value="HTH_3"/>
    <property type="match status" value="1"/>
</dbReference>
<feature type="region of interest" description="Disordered" evidence="2">
    <location>
        <begin position="74"/>
        <end position="103"/>
    </location>
</feature>
<dbReference type="InterPro" id="IPR010982">
    <property type="entry name" value="Lambda_DNA-bd_dom_sf"/>
</dbReference>
<feature type="transmembrane region" description="Helical" evidence="3">
    <location>
        <begin position="244"/>
        <end position="262"/>
    </location>
</feature>
<feature type="transmembrane region" description="Helical" evidence="3">
    <location>
        <begin position="219"/>
        <end position="238"/>
    </location>
</feature>
<evidence type="ECO:0000256" key="1">
    <source>
        <dbReference type="ARBA" id="ARBA00023125"/>
    </source>
</evidence>
<organism evidence="5 6">
    <name type="scientific">Eisenbergiella porci</name>
    <dbReference type="NCBI Taxonomy" id="2652274"/>
    <lineage>
        <taxon>Bacteria</taxon>
        <taxon>Bacillati</taxon>
        <taxon>Bacillota</taxon>
        <taxon>Clostridia</taxon>
        <taxon>Lachnospirales</taxon>
        <taxon>Lachnospiraceae</taxon>
        <taxon>Eisenbergiella</taxon>
    </lineage>
</organism>
<dbReference type="Proteomes" id="UP000436047">
    <property type="component" value="Unassembled WGS sequence"/>
</dbReference>
<evidence type="ECO:0000313" key="6">
    <source>
        <dbReference type="Proteomes" id="UP000436047"/>
    </source>
</evidence>
<keyword evidence="6" id="KW-1185">Reference proteome</keyword>
<dbReference type="SMART" id="SM00530">
    <property type="entry name" value="HTH_XRE"/>
    <property type="match status" value="1"/>
</dbReference>
<keyword evidence="3" id="KW-0812">Transmembrane</keyword>
<dbReference type="SUPFAM" id="SSF47413">
    <property type="entry name" value="lambda repressor-like DNA-binding domains"/>
    <property type="match status" value="1"/>
</dbReference>
<protein>
    <submittedName>
        <fullName evidence="5">Helix-turn-helix transcriptional regulator</fullName>
    </submittedName>
</protein>
<name>A0A6N7VZH8_9FIRM</name>
<dbReference type="CDD" id="cd00093">
    <property type="entry name" value="HTH_XRE"/>
    <property type="match status" value="1"/>
</dbReference>
<feature type="domain" description="HTH cro/C1-type" evidence="4">
    <location>
        <begin position="9"/>
        <end position="63"/>
    </location>
</feature>
<dbReference type="InterPro" id="IPR001387">
    <property type="entry name" value="Cro/C1-type_HTH"/>
</dbReference>
<reference evidence="5 6" key="1">
    <citation type="submission" date="2019-08" db="EMBL/GenBank/DDBJ databases">
        <title>In-depth cultivation of the pig gut microbiome towards novel bacterial diversity and tailored functional studies.</title>
        <authorList>
            <person name="Wylensek D."/>
            <person name="Hitch T.C.A."/>
            <person name="Clavel T."/>
        </authorList>
    </citation>
    <scope>NUCLEOTIDE SEQUENCE [LARGE SCALE GENOMIC DNA]</scope>
    <source>
        <strain evidence="5 6">WCA-389-WT-23B</strain>
    </source>
</reference>
<dbReference type="GO" id="GO:0003677">
    <property type="term" value="F:DNA binding"/>
    <property type="evidence" value="ECO:0007669"/>
    <property type="project" value="UniProtKB-KW"/>
</dbReference>
<evidence type="ECO:0000259" key="4">
    <source>
        <dbReference type="PROSITE" id="PS50943"/>
    </source>
</evidence>
<feature type="transmembrane region" description="Helical" evidence="3">
    <location>
        <begin position="174"/>
        <end position="207"/>
    </location>
</feature>
<evidence type="ECO:0000256" key="3">
    <source>
        <dbReference type="SAM" id="Phobius"/>
    </source>
</evidence>
<dbReference type="AlphaFoldDB" id="A0A6N7VZH8"/>
<dbReference type="GeneID" id="86053173"/>
<sequence>MNIEIANRLVNLRKQNSLSQEALAEKLGISRQAVSKWERAEASPDTDNLILLSRIYGISMDELLRTEDEIPMPENEEMPEKEEEASPVPAGDGGPFSGDAAGTASDGRWNTPEYVHIGLDGIHCKDKDSEVHVGWKGIHVVDTEDEVHVDSNGVYVNGEKYDGRYLWELARPEFPFAVLVIAAFIVIGVLTGAWHLAWVILLTIPLWHTCLEAFRKRDMMRFAFPLLTFLIFLLLGIFKGLWHPGWLVFLAIPVYYAVADYFRRLKKERTKEDNQGENYKEEDSSL</sequence>
<dbReference type="PANTHER" id="PTHR46558:SF11">
    <property type="entry name" value="HTH-TYPE TRANSCRIPTIONAL REGULATOR XRE"/>
    <property type="match status" value="1"/>
</dbReference>
<evidence type="ECO:0000256" key="2">
    <source>
        <dbReference type="SAM" id="MobiDB-lite"/>
    </source>
</evidence>
<comment type="caution">
    <text evidence="5">The sequence shown here is derived from an EMBL/GenBank/DDBJ whole genome shotgun (WGS) entry which is preliminary data.</text>
</comment>